<evidence type="ECO:0000313" key="2">
    <source>
        <dbReference type="Proteomes" id="UP000095662"/>
    </source>
</evidence>
<dbReference type="Proteomes" id="UP000095662">
    <property type="component" value="Unassembled WGS sequence"/>
</dbReference>
<protein>
    <recommendedName>
        <fullName evidence="3">Flagellin N-methylase</fullName>
    </recommendedName>
</protein>
<evidence type="ECO:0000313" key="1">
    <source>
        <dbReference type="EMBL" id="CUQ83235.1"/>
    </source>
</evidence>
<gene>
    <name evidence="1" type="ORF">ERS852540_00641</name>
</gene>
<organism evidence="1 2">
    <name type="scientific">[Eubacterium] siraeum</name>
    <dbReference type="NCBI Taxonomy" id="39492"/>
    <lineage>
        <taxon>Bacteria</taxon>
        <taxon>Bacillati</taxon>
        <taxon>Bacillota</taxon>
        <taxon>Clostridia</taxon>
        <taxon>Eubacteriales</taxon>
        <taxon>Oscillospiraceae</taxon>
        <taxon>Oscillospiraceae incertae sedis</taxon>
    </lineage>
</organism>
<sequence>MLTEILSREACAKCRVCCVFDKDDIWEIPVIPPETAEYIKKNIDENAELEPYEDGYRFVMHFKDGDELTYCPMLTEKGCALGDNKPFDCRVWPFRVNRISENLLGITVSPVCETVSALPVSKLSTFINKRYNEQGSLADIMLDYAKKHPYIIKPYIDGYPVLKIVKK</sequence>
<accession>A0A174Z780</accession>
<dbReference type="EMBL" id="CZBY01000004">
    <property type="protein sequence ID" value="CUQ83235.1"/>
    <property type="molecule type" value="Genomic_DNA"/>
</dbReference>
<dbReference type="STRING" id="39492.ERS852540_00641"/>
<name>A0A174Z780_9FIRM</name>
<dbReference type="OrthoDB" id="14143at2"/>
<evidence type="ECO:0008006" key="3">
    <source>
        <dbReference type="Google" id="ProtNLM"/>
    </source>
</evidence>
<dbReference type="AlphaFoldDB" id="A0A174Z780"/>
<proteinExistence type="predicted"/>
<reference evidence="1 2" key="1">
    <citation type="submission" date="2015-09" db="EMBL/GenBank/DDBJ databases">
        <authorList>
            <consortium name="Pathogen Informatics"/>
        </authorList>
    </citation>
    <scope>NUCLEOTIDE SEQUENCE [LARGE SCALE GENOMIC DNA]</scope>
    <source>
        <strain evidence="1 2">2789STDY5834928</strain>
    </source>
</reference>